<name>A0A941W4I0_9BACT</name>
<evidence type="ECO:0000313" key="2">
    <source>
        <dbReference type="Proteomes" id="UP000722750"/>
    </source>
</evidence>
<dbReference type="SUPFAM" id="SSF47598">
    <property type="entry name" value="Ribbon-helix-helix"/>
    <property type="match status" value="1"/>
</dbReference>
<dbReference type="InterPro" id="IPR010985">
    <property type="entry name" value="Ribbon_hlx_hlx"/>
</dbReference>
<dbReference type="Proteomes" id="UP000722750">
    <property type="component" value="Unassembled WGS sequence"/>
</dbReference>
<accession>A0A941W4I0</accession>
<reference evidence="1" key="1">
    <citation type="journal article" date="2021" name="ISME J.">
        <title>Fine-scale metabolic discontinuity in a stratified prokaryote microbiome of a Red Sea deep halocline.</title>
        <authorList>
            <person name="Michoud G."/>
            <person name="Ngugi D.K."/>
            <person name="Barozzi A."/>
            <person name="Merlino G."/>
            <person name="Calleja M.L."/>
            <person name="Delgado-Huertas A."/>
            <person name="Moran X.A.G."/>
            <person name="Daffonchio D."/>
        </authorList>
    </citation>
    <scope>NUCLEOTIDE SEQUENCE</scope>
    <source>
        <strain evidence="1">SuakinDeep_MAG55_1</strain>
    </source>
</reference>
<comment type="caution">
    <text evidence="1">The sequence shown here is derived from an EMBL/GenBank/DDBJ whole genome shotgun (WGS) entry which is preliminary data.</text>
</comment>
<dbReference type="Pfam" id="PF19807">
    <property type="entry name" value="DUF6290"/>
    <property type="match status" value="1"/>
</dbReference>
<organism evidence="1 2">
    <name type="scientific">Candidatus Scalindua arabica</name>
    <dbReference type="NCBI Taxonomy" id="1127984"/>
    <lineage>
        <taxon>Bacteria</taxon>
        <taxon>Pseudomonadati</taxon>
        <taxon>Planctomycetota</taxon>
        <taxon>Candidatus Brocadiia</taxon>
        <taxon>Candidatus Brocadiales</taxon>
        <taxon>Candidatus Scalinduaceae</taxon>
        <taxon>Candidatus Scalindua</taxon>
    </lineage>
</organism>
<sequence length="80" mass="9453">MSKTVTLRLNDKSYKMFSALAQAENRTMSNFIETSVLRSIEQHQFVDEYEMEEIINNEELNKSLKRAYKDVSAKRGRFIE</sequence>
<evidence type="ECO:0008006" key="3">
    <source>
        <dbReference type="Google" id="ProtNLM"/>
    </source>
</evidence>
<protein>
    <recommendedName>
        <fullName evidence="3">CopG family transcriptional regulator</fullName>
    </recommendedName>
</protein>
<dbReference type="EMBL" id="JAANXD010000088">
    <property type="protein sequence ID" value="MBS1259310.1"/>
    <property type="molecule type" value="Genomic_DNA"/>
</dbReference>
<proteinExistence type="predicted"/>
<evidence type="ECO:0000313" key="1">
    <source>
        <dbReference type="EMBL" id="MBS1259310.1"/>
    </source>
</evidence>
<dbReference type="InterPro" id="IPR046257">
    <property type="entry name" value="DUF6290"/>
</dbReference>
<dbReference type="GO" id="GO:0006355">
    <property type="term" value="P:regulation of DNA-templated transcription"/>
    <property type="evidence" value="ECO:0007669"/>
    <property type="project" value="InterPro"/>
</dbReference>
<dbReference type="AlphaFoldDB" id="A0A941W4I0"/>
<gene>
    <name evidence="1" type="ORF">MAG551_02379</name>
</gene>